<organism evidence="2 3">
    <name type="scientific">Parasponia andersonii</name>
    <name type="common">Sponia andersonii</name>
    <dbReference type="NCBI Taxonomy" id="3476"/>
    <lineage>
        <taxon>Eukaryota</taxon>
        <taxon>Viridiplantae</taxon>
        <taxon>Streptophyta</taxon>
        <taxon>Embryophyta</taxon>
        <taxon>Tracheophyta</taxon>
        <taxon>Spermatophyta</taxon>
        <taxon>Magnoliopsida</taxon>
        <taxon>eudicotyledons</taxon>
        <taxon>Gunneridae</taxon>
        <taxon>Pentapetalae</taxon>
        <taxon>rosids</taxon>
        <taxon>fabids</taxon>
        <taxon>Rosales</taxon>
        <taxon>Cannabaceae</taxon>
        <taxon>Parasponia</taxon>
    </lineage>
</organism>
<keyword evidence="3" id="KW-1185">Reference proteome</keyword>
<proteinExistence type="predicted"/>
<dbReference type="Proteomes" id="UP000237105">
    <property type="component" value="Unassembled WGS sequence"/>
</dbReference>
<evidence type="ECO:0000313" key="3">
    <source>
        <dbReference type="Proteomes" id="UP000237105"/>
    </source>
</evidence>
<dbReference type="AlphaFoldDB" id="A0A2P5D1A3"/>
<reference evidence="3" key="1">
    <citation type="submission" date="2016-06" db="EMBL/GenBank/DDBJ databases">
        <title>Parallel loss of symbiosis genes in relatives of nitrogen-fixing non-legume Parasponia.</title>
        <authorList>
            <person name="Van Velzen R."/>
            <person name="Holmer R."/>
            <person name="Bu F."/>
            <person name="Rutten L."/>
            <person name="Van Zeijl A."/>
            <person name="Liu W."/>
            <person name="Santuari L."/>
            <person name="Cao Q."/>
            <person name="Sharma T."/>
            <person name="Shen D."/>
            <person name="Roswanjaya Y."/>
            <person name="Wardhani T."/>
            <person name="Kalhor M.S."/>
            <person name="Jansen J."/>
            <person name="Van den Hoogen J."/>
            <person name="Gungor B."/>
            <person name="Hartog M."/>
            <person name="Hontelez J."/>
            <person name="Verver J."/>
            <person name="Yang W.-C."/>
            <person name="Schijlen E."/>
            <person name="Repin R."/>
            <person name="Schilthuizen M."/>
            <person name="Schranz E."/>
            <person name="Heidstra R."/>
            <person name="Miyata K."/>
            <person name="Fedorova E."/>
            <person name="Kohlen W."/>
            <person name="Bisseling T."/>
            <person name="Smit S."/>
            <person name="Geurts R."/>
        </authorList>
    </citation>
    <scope>NUCLEOTIDE SEQUENCE [LARGE SCALE GENOMIC DNA]</scope>
    <source>
        <strain evidence="3">cv. WU1-14</strain>
    </source>
</reference>
<feature type="compositionally biased region" description="Basic and acidic residues" evidence="1">
    <location>
        <begin position="48"/>
        <end position="57"/>
    </location>
</feature>
<evidence type="ECO:0000256" key="1">
    <source>
        <dbReference type="SAM" id="MobiDB-lite"/>
    </source>
</evidence>
<name>A0A2P5D1A3_PARAD</name>
<accession>A0A2P5D1A3</accession>
<feature type="region of interest" description="Disordered" evidence="1">
    <location>
        <begin position="45"/>
        <end position="92"/>
    </location>
</feature>
<dbReference type="EMBL" id="JXTB01000074">
    <property type="protein sequence ID" value="PON67084.1"/>
    <property type="molecule type" value="Genomic_DNA"/>
</dbReference>
<sequence>MKPLSIPVNKIVLVNVGDIDHTTCSDKLVASSDIPDELVLFSNPAKSKKSEAGDVHLKLSSSPKPTPKKKALAKEKGKAKVKTPRTTTPSSPEIKTLLKKAYNFSFYTENL</sequence>
<dbReference type="OrthoDB" id="10435981at2759"/>
<comment type="caution">
    <text evidence="2">The sequence shown here is derived from an EMBL/GenBank/DDBJ whole genome shotgun (WGS) entry which is preliminary data.</text>
</comment>
<gene>
    <name evidence="2" type="ORF">PanWU01x14_104810</name>
</gene>
<evidence type="ECO:0000313" key="2">
    <source>
        <dbReference type="EMBL" id="PON67084.1"/>
    </source>
</evidence>
<protein>
    <submittedName>
        <fullName evidence="2">Uncharacterized protein</fullName>
    </submittedName>
</protein>